<protein>
    <submittedName>
        <fullName evidence="4">Cell filamentation protein Fic</fullName>
    </submittedName>
</protein>
<dbReference type="InterPro" id="IPR003812">
    <property type="entry name" value="Fido"/>
</dbReference>
<evidence type="ECO:0000313" key="4">
    <source>
        <dbReference type="EMBL" id="OEJ64784.1"/>
    </source>
</evidence>
<keyword evidence="5" id="KW-1185">Reference proteome</keyword>
<dbReference type="OrthoDB" id="9813719at2"/>
<dbReference type="Proteomes" id="UP000095347">
    <property type="component" value="Unassembled WGS sequence"/>
</dbReference>
<dbReference type="PANTHER" id="PTHR13504:SF33">
    <property type="entry name" value="FIC FAMILY PROTEIN"/>
    <property type="match status" value="1"/>
</dbReference>
<dbReference type="SUPFAM" id="SSF140931">
    <property type="entry name" value="Fic-like"/>
    <property type="match status" value="1"/>
</dbReference>
<name>A0A1E5Q4H0_9PROT</name>
<sequence length="370" mass="42133">MTWNWRDKDWPHFRWDAAALEKLEQSFLHQAGVVSGCLKHMSEDENSSLTVELISTEAVKTSEIEGDILDRDSVQSSVRRNFGLDTDARRIAPAERGIADMMVDLYRSFDRALDHKQLYTWHKMLTSGRRDLHDIGRYRTHEEAMQVVSGYAHNPKVHFEAPPSQSMTAEMSRFIDWYNATAPKGPQSLTPLARAGVAHLYFVSIHPFEDGNGRVGRALSEKALSQGLGHPTLLAMSQTIQAGRKTYYQMLEQNNRSLDITAWLIYFAETVLDAQKATQELIDFLIAKTRLYDRLRGHLNDRQTKVLERMFREGPDGFKGGMSAEKYIALTGTSRATATRDLADLVQNDALTRTGERKHTRYWLNIKSAL</sequence>
<dbReference type="EMBL" id="MCGG01000063">
    <property type="protein sequence ID" value="OEJ64784.1"/>
    <property type="molecule type" value="Genomic_DNA"/>
</dbReference>
<keyword evidence="2" id="KW-0067">ATP-binding</keyword>
<dbReference type="InterPro" id="IPR025230">
    <property type="entry name" value="DUF4172"/>
</dbReference>
<organism evidence="4 5">
    <name type="scientific">Magnetovibrio blakemorei</name>
    <dbReference type="NCBI Taxonomy" id="28181"/>
    <lineage>
        <taxon>Bacteria</taxon>
        <taxon>Pseudomonadati</taxon>
        <taxon>Pseudomonadota</taxon>
        <taxon>Alphaproteobacteria</taxon>
        <taxon>Rhodospirillales</taxon>
        <taxon>Magnetovibrionaceae</taxon>
        <taxon>Magnetovibrio</taxon>
    </lineage>
</organism>
<dbReference type="PROSITE" id="PS51459">
    <property type="entry name" value="FIDO"/>
    <property type="match status" value="1"/>
</dbReference>
<dbReference type="Pfam" id="PF02661">
    <property type="entry name" value="Fic"/>
    <property type="match status" value="1"/>
</dbReference>
<feature type="binding site" evidence="2">
    <location>
        <position position="255"/>
    </location>
    <ligand>
        <name>ATP</name>
        <dbReference type="ChEBI" id="CHEBI:30616"/>
    </ligand>
</feature>
<dbReference type="Gene3D" id="1.10.10.10">
    <property type="entry name" value="Winged helix-like DNA-binding domain superfamily/Winged helix DNA-binding domain"/>
    <property type="match status" value="1"/>
</dbReference>
<dbReference type="AlphaFoldDB" id="A0A1E5Q4H0"/>
<dbReference type="InterPro" id="IPR040198">
    <property type="entry name" value="Fido_containing"/>
</dbReference>
<comment type="caution">
    <text evidence="4">The sequence shown here is derived from an EMBL/GenBank/DDBJ whole genome shotgun (WGS) entry which is preliminary data.</text>
</comment>
<dbReference type="GO" id="GO:0005524">
    <property type="term" value="F:ATP binding"/>
    <property type="evidence" value="ECO:0007669"/>
    <property type="project" value="UniProtKB-KW"/>
</dbReference>
<dbReference type="Pfam" id="PF13776">
    <property type="entry name" value="DUF4172"/>
    <property type="match status" value="1"/>
</dbReference>
<dbReference type="InterPro" id="IPR036388">
    <property type="entry name" value="WH-like_DNA-bd_sf"/>
</dbReference>
<dbReference type="PANTHER" id="PTHR13504">
    <property type="entry name" value="FIDO DOMAIN-CONTAINING PROTEIN DDB_G0283145"/>
    <property type="match status" value="1"/>
</dbReference>
<keyword evidence="2" id="KW-0547">Nucleotide-binding</keyword>
<evidence type="ECO:0000259" key="3">
    <source>
        <dbReference type="PROSITE" id="PS51459"/>
    </source>
</evidence>
<gene>
    <name evidence="4" type="ORF">BEN30_16055</name>
</gene>
<evidence type="ECO:0000256" key="2">
    <source>
        <dbReference type="PIRSR" id="PIRSR640198-2"/>
    </source>
</evidence>
<reference evidence="5" key="1">
    <citation type="submission" date="2016-07" db="EMBL/GenBank/DDBJ databases">
        <authorList>
            <person name="Florea S."/>
            <person name="Webb J.S."/>
            <person name="Jaromczyk J."/>
            <person name="Schardl C.L."/>
        </authorList>
    </citation>
    <scope>NUCLEOTIDE SEQUENCE [LARGE SCALE GENOMIC DNA]</scope>
    <source>
        <strain evidence="5">MV-1</strain>
    </source>
</reference>
<proteinExistence type="predicted"/>
<feature type="active site" evidence="1">
    <location>
        <position position="206"/>
    </location>
</feature>
<feature type="binding site" evidence="2">
    <location>
        <begin position="247"/>
        <end position="248"/>
    </location>
    <ligand>
        <name>ATP</name>
        <dbReference type="ChEBI" id="CHEBI:30616"/>
    </ligand>
</feature>
<evidence type="ECO:0000256" key="1">
    <source>
        <dbReference type="PIRSR" id="PIRSR640198-1"/>
    </source>
</evidence>
<accession>A0A1E5Q4H0</accession>
<evidence type="ECO:0000313" key="5">
    <source>
        <dbReference type="Proteomes" id="UP000095347"/>
    </source>
</evidence>
<feature type="binding site" evidence="2">
    <location>
        <begin position="210"/>
        <end position="217"/>
    </location>
    <ligand>
        <name>ATP</name>
        <dbReference type="ChEBI" id="CHEBI:30616"/>
    </ligand>
</feature>
<dbReference type="Gene3D" id="1.10.3290.10">
    <property type="entry name" value="Fido-like domain"/>
    <property type="match status" value="1"/>
</dbReference>
<dbReference type="STRING" id="28181.BEN30_16055"/>
<dbReference type="RefSeq" id="WP_069959096.1">
    <property type="nucleotide sequence ID" value="NZ_MCGG01000063.1"/>
</dbReference>
<dbReference type="InterPro" id="IPR036597">
    <property type="entry name" value="Fido-like_dom_sf"/>
</dbReference>
<feature type="domain" description="Fido" evidence="3">
    <location>
        <begin position="113"/>
        <end position="269"/>
    </location>
</feature>